<evidence type="ECO:0000313" key="1">
    <source>
        <dbReference type="EMBL" id="TCL05617.1"/>
    </source>
</evidence>
<dbReference type="Pfam" id="PF12790">
    <property type="entry name" value="T6SS-SciN"/>
    <property type="match status" value="1"/>
</dbReference>
<dbReference type="RefSeq" id="WP_132924374.1">
    <property type="nucleotide sequence ID" value="NZ_SJOI01000001.1"/>
</dbReference>
<dbReference type="Gene3D" id="2.60.40.4150">
    <property type="entry name" value="Type VI secretion system, lipoprotein SciN"/>
    <property type="match status" value="1"/>
</dbReference>
<keyword evidence="2" id="KW-1185">Reference proteome</keyword>
<protein>
    <submittedName>
        <fullName evidence="1">Type VI secretion system protein VasD</fullName>
    </submittedName>
</protein>
<dbReference type="AlphaFoldDB" id="A0A4R1NF97"/>
<gene>
    <name evidence="1" type="ORF">EZJ58_3813</name>
</gene>
<name>A0A4R1NF97_9GAMM</name>
<organism evidence="1 2">
    <name type="scientific">Sodalis ligni</name>
    <dbReference type="NCBI Taxonomy" id="2697027"/>
    <lineage>
        <taxon>Bacteria</taxon>
        <taxon>Pseudomonadati</taxon>
        <taxon>Pseudomonadota</taxon>
        <taxon>Gammaproteobacteria</taxon>
        <taxon>Enterobacterales</taxon>
        <taxon>Bruguierivoracaceae</taxon>
        <taxon>Sodalis</taxon>
    </lineage>
</organism>
<sequence>MSVIAFKTPLVLTFIISSLSGCGLTQSVVDGTGSVAKAIFYKQIKTLYLDFSARASLNTDETDMTALSVPTMVRVYQLRDGSKVEKATYQRLLTDGETLLREDLLSWREVVVKPGEGAQLDMPMEKEAKCVAVVGLFRSPDTVKNTWRIIIPREQLDPDSPRVIELGENTLSLKAPKE</sequence>
<reference evidence="1 2" key="1">
    <citation type="submission" date="2019-02" db="EMBL/GenBank/DDBJ databases">
        <title>Investigation of anaerobic lignin degradation for improved lignocellulosic biofuels.</title>
        <authorList>
            <person name="Deangelis K."/>
        </authorList>
    </citation>
    <scope>NUCLEOTIDE SEQUENCE [LARGE SCALE GENOMIC DNA]</scope>
    <source>
        <strain evidence="1 2">159R</strain>
    </source>
</reference>
<dbReference type="Proteomes" id="UP000294555">
    <property type="component" value="Unassembled WGS sequence"/>
</dbReference>
<dbReference type="OrthoDB" id="7021080at2"/>
<dbReference type="InterPro" id="IPR038706">
    <property type="entry name" value="Type_VI_SciN-like_sf"/>
</dbReference>
<accession>A0A4R1NF97</accession>
<dbReference type="PROSITE" id="PS51257">
    <property type="entry name" value="PROKAR_LIPOPROTEIN"/>
    <property type="match status" value="1"/>
</dbReference>
<dbReference type="PANTHER" id="PTHR37625:SF4">
    <property type="entry name" value="OUTER MEMBRANE LIPOPROTEIN"/>
    <property type="match status" value="1"/>
</dbReference>
<dbReference type="EMBL" id="SJOI01000001">
    <property type="protein sequence ID" value="TCL05617.1"/>
    <property type="molecule type" value="Genomic_DNA"/>
</dbReference>
<dbReference type="PANTHER" id="PTHR37625">
    <property type="entry name" value="OUTER MEMBRANE LIPOPROTEIN-RELATED"/>
    <property type="match status" value="1"/>
</dbReference>
<comment type="caution">
    <text evidence="1">The sequence shown here is derived from an EMBL/GenBank/DDBJ whole genome shotgun (WGS) entry which is preliminary data.</text>
</comment>
<dbReference type="NCBIfam" id="TIGR03352">
    <property type="entry name" value="VI_chp_3"/>
    <property type="match status" value="1"/>
</dbReference>
<evidence type="ECO:0000313" key="2">
    <source>
        <dbReference type="Proteomes" id="UP000294555"/>
    </source>
</evidence>
<proteinExistence type="predicted"/>
<dbReference type="InterPro" id="IPR017734">
    <property type="entry name" value="T6SS_SciN"/>
</dbReference>